<dbReference type="InterPro" id="IPR011992">
    <property type="entry name" value="EF-hand-dom_pair"/>
</dbReference>
<feature type="region of interest" description="Disordered" evidence="2">
    <location>
        <begin position="15"/>
        <end position="37"/>
    </location>
</feature>
<dbReference type="Gene3D" id="1.10.238.10">
    <property type="entry name" value="EF-hand"/>
    <property type="match status" value="1"/>
</dbReference>
<evidence type="ECO:0008006" key="5">
    <source>
        <dbReference type="Google" id="ProtNLM"/>
    </source>
</evidence>
<feature type="compositionally biased region" description="Basic and acidic residues" evidence="2">
    <location>
        <begin position="185"/>
        <end position="196"/>
    </location>
</feature>
<keyword evidence="4" id="KW-1185">Reference proteome</keyword>
<gene>
    <name evidence="3" type="ORF">ECRASSUSDP1_LOCUS8778</name>
</gene>
<dbReference type="Proteomes" id="UP001295684">
    <property type="component" value="Unassembled WGS sequence"/>
</dbReference>
<dbReference type="SUPFAM" id="SSF47473">
    <property type="entry name" value="EF-hand"/>
    <property type="match status" value="2"/>
</dbReference>
<dbReference type="InterPro" id="IPR018247">
    <property type="entry name" value="EF_Hand_1_Ca_BS"/>
</dbReference>
<feature type="region of interest" description="Disordered" evidence="2">
    <location>
        <begin position="155"/>
        <end position="174"/>
    </location>
</feature>
<evidence type="ECO:0000313" key="3">
    <source>
        <dbReference type="EMBL" id="CAI2367491.1"/>
    </source>
</evidence>
<evidence type="ECO:0000313" key="4">
    <source>
        <dbReference type="Proteomes" id="UP001295684"/>
    </source>
</evidence>
<sequence>MIALKNCKKKLRKQQGLLDEIEPTRGDSKKQSSDRMPGAVIDKGILGALQTKMNNSKTLDKLKNKEFEFDKLKLPYQALRLSDKMDQKLFKIFEEEAIKAGLEVKPPESRNLRAQGYNTSIGFYDKKKQCMIEKRLSPRVNVGGRKIFQMNNLKPSKRSSSQYHRINKQEPAEQYCRSLLPQTTRKTDHYETKRESQLNTARHCKDPGTIDTVSERTEKTRSIKRKNSKYSRGDHDDNRKGHHRSQFTDSKHDENTKKNHPQKLPSLPKHPKELTNFELDQNFFKLVCSGDGPEIIHMKHCIINRANFKLFLSKKYPPKIADRITFSFFQSIGNPLVLNYDKYSAVLDDFLKSPPEHLLIFAFSCYDLSATNSVCEHDIFQILQIFKEEINVDNQILEALQLDDFPTDLDLLVKDEKSYLFEQIFIPDVLKMSECLTSKNNDKLSLNRLNSKFSTMSSKFSRIPPDHEVMFEKSIKRAEKIEEHFNKNTLGSVSNIFEHKNIYYNTRLNHPECNSLSSEDFLSIKFECKIPHLLNDFILYITGEKINLHKIYNAQARKNKYLSKIGQTSLPFQYSKEDLNSVEHWKLVHKADRSKEDGSSVARLEEDKEERKNKRSHILPIGHQLLPLREFYQYIDSNHLKNLEKSFIKLAKKDSDIYITQESLSSGFKEVFGYENPSLAKRFYMYLAEYHTKARITFEQYLRRFFKLLYSSVVEKNQISFRFYDYDGDGIISALDVYDLYQYYEKGSKLYEEATLLVNDIAQNSQQNRREDRSFNYNYFLYIVKSSYITKECVNKCANGITNLSYHEARCTAKWNSILHYGNLEKKPTKSFKSDKNYPSVMRPLFSHISLLMRRTEKKKKEEKEREELLKLGKMDSYKNH</sequence>
<keyword evidence="1" id="KW-0106">Calcium</keyword>
<proteinExistence type="predicted"/>
<comment type="caution">
    <text evidence="3">The sequence shown here is derived from an EMBL/GenBank/DDBJ whole genome shotgun (WGS) entry which is preliminary data.</text>
</comment>
<feature type="compositionally biased region" description="Polar residues" evidence="2">
    <location>
        <begin position="155"/>
        <end position="164"/>
    </location>
</feature>
<feature type="region of interest" description="Disordered" evidence="2">
    <location>
        <begin position="857"/>
        <end position="881"/>
    </location>
</feature>
<dbReference type="PROSITE" id="PS00018">
    <property type="entry name" value="EF_HAND_1"/>
    <property type="match status" value="2"/>
</dbReference>
<evidence type="ECO:0000256" key="1">
    <source>
        <dbReference type="ARBA" id="ARBA00022837"/>
    </source>
</evidence>
<name>A0AAD1UDZ4_EUPCR</name>
<feature type="compositionally biased region" description="Basic and acidic residues" evidence="2">
    <location>
        <begin position="203"/>
        <end position="221"/>
    </location>
</feature>
<accession>A0AAD1UDZ4</accession>
<feature type="compositionally biased region" description="Basic and acidic residues" evidence="2">
    <location>
        <begin position="22"/>
        <end position="33"/>
    </location>
</feature>
<feature type="compositionally biased region" description="Basic and acidic residues" evidence="2">
    <location>
        <begin position="859"/>
        <end position="881"/>
    </location>
</feature>
<organism evidence="3 4">
    <name type="scientific">Euplotes crassus</name>
    <dbReference type="NCBI Taxonomy" id="5936"/>
    <lineage>
        <taxon>Eukaryota</taxon>
        <taxon>Sar</taxon>
        <taxon>Alveolata</taxon>
        <taxon>Ciliophora</taxon>
        <taxon>Intramacronucleata</taxon>
        <taxon>Spirotrichea</taxon>
        <taxon>Hypotrichia</taxon>
        <taxon>Euplotida</taxon>
        <taxon>Euplotidae</taxon>
        <taxon>Moneuplotes</taxon>
    </lineage>
</organism>
<protein>
    <recommendedName>
        <fullName evidence="5">EF-hand domain-containing protein</fullName>
    </recommendedName>
</protein>
<dbReference type="EMBL" id="CAMPGE010008600">
    <property type="protein sequence ID" value="CAI2367491.1"/>
    <property type="molecule type" value="Genomic_DNA"/>
</dbReference>
<feature type="region of interest" description="Disordered" evidence="2">
    <location>
        <begin position="180"/>
        <end position="271"/>
    </location>
</feature>
<dbReference type="AlphaFoldDB" id="A0AAD1UDZ4"/>
<reference evidence="3" key="1">
    <citation type="submission" date="2023-07" db="EMBL/GenBank/DDBJ databases">
        <authorList>
            <consortium name="AG Swart"/>
            <person name="Singh M."/>
            <person name="Singh A."/>
            <person name="Seah K."/>
            <person name="Emmerich C."/>
        </authorList>
    </citation>
    <scope>NUCLEOTIDE SEQUENCE</scope>
    <source>
        <strain evidence="3">DP1</strain>
    </source>
</reference>
<evidence type="ECO:0000256" key="2">
    <source>
        <dbReference type="SAM" id="MobiDB-lite"/>
    </source>
</evidence>